<sequence length="237" mass="26173">MSQSPILVTGGAQRLGRHCVERLLDDGQPVILSYRREREALDVLRRRGAVTLQADFSSEAGILDFIARLKAQTSSLRAIVHNASDWAPDSLDDDAGANFERLFRVHMQAPYLINLHARELLDACQEPQRDIIHMTDYVSQKGSRKHAAYAATKSGLDNLTLSFATMYAPSIQVNAIAPALVMLNDDDDDAYVEKAKAKSLMAKVPGPGVIYQTLRYLLDNDFVTGAILPVDGGRHLR</sequence>
<evidence type="ECO:0000256" key="3">
    <source>
        <dbReference type="ARBA" id="ARBA00022857"/>
    </source>
</evidence>
<dbReference type="STRING" id="223900.GCA_000821045_00272"/>
<dbReference type="EMBL" id="MSDQ01000005">
    <property type="protein sequence ID" value="OLO12825.1"/>
    <property type="molecule type" value="Genomic_DNA"/>
</dbReference>
<dbReference type="PROSITE" id="PS00061">
    <property type="entry name" value="ADH_SHORT"/>
    <property type="match status" value="1"/>
</dbReference>
<dbReference type="AlphaFoldDB" id="A0A1Q8TGP8"/>
<evidence type="ECO:0000256" key="1">
    <source>
        <dbReference type="ARBA" id="ARBA00012856"/>
    </source>
</evidence>
<dbReference type="EC" id="1.5.1.50" evidence="7"/>
<dbReference type="RefSeq" id="WP_075367942.1">
    <property type="nucleotide sequence ID" value="NZ_MSDQ01000005.1"/>
</dbReference>
<dbReference type="GO" id="GO:0004146">
    <property type="term" value="F:dihydrofolate reductase activity"/>
    <property type="evidence" value="ECO:0007669"/>
    <property type="project" value="UniProtKB-EC"/>
</dbReference>
<evidence type="ECO:0000256" key="7">
    <source>
        <dbReference type="ARBA" id="ARBA00039145"/>
    </source>
</evidence>
<keyword evidence="13" id="KW-1185">Reference proteome</keyword>
<keyword evidence="3" id="KW-0521">NADP</keyword>
<evidence type="ECO:0000256" key="6">
    <source>
        <dbReference type="ARBA" id="ARBA00038212"/>
    </source>
</evidence>
<keyword evidence="4" id="KW-0560">Oxidoreductase</keyword>
<dbReference type="PANTHER" id="PTHR43639:SF6">
    <property type="entry name" value="DIHYDROMONAPTERIN REDUCTASE"/>
    <property type="match status" value="1"/>
</dbReference>
<dbReference type="Gene3D" id="3.40.50.720">
    <property type="entry name" value="NAD(P)-binding Rossmann-like Domain"/>
    <property type="match status" value="1"/>
</dbReference>
<name>A0A1Q8TGP8_9GAMM</name>
<comment type="catalytic activity">
    <reaction evidence="11">
        <text>7,8-dihydromonapterin + NADPH + H(+) = 5,6,7,8-tetrahydromonapterin + NADP(+)</text>
        <dbReference type="Rhea" id="RHEA:34847"/>
        <dbReference type="ChEBI" id="CHEBI:15378"/>
        <dbReference type="ChEBI" id="CHEBI:57783"/>
        <dbReference type="ChEBI" id="CHEBI:58349"/>
        <dbReference type="ChEBI" id="CHEBI:71175"/>
        <dbReference type="ChEBI" id="CHEBI:71177"/>
        <dbReference type="EC" id="1.5.1.50"/>
    </reaction>
</comment>
<keyword evidence="2" id="KW-0554">One-carbon metabolism</keyword>
<evidence type="ECO:0000256" key="4">
    <source>
        <dbReference type="ARBA" id="ARBA00023002"/>
    </source>
</evidence>
<evidence type="ECO:0000256" key="10">
    <source>
        <dbReference type="ARBA" id="ARBA00048873"/>
    </source>
</evidence>
<comment type="similarity">
    <text evidence="6">Belongs to the short-chain dehydrogenases/reductases (SDR) family. FolM subfamily.</text>
</comment>
<accession>A0A1Q8TGP8</accession>
<dbReference type="InterPro" id="IPR002347">
    <property type="entry name" value="SDR_fam"/>
</dbReference>
<dbReference type="Proteomes" id="UP000186806">
    <property type="component" value="Unassembled WGS sequence"/>
</dbReference>
<dbReference type="PANTHER" id="PTHR43639">
    <property type="entry name" value="OXIDOREDUCTASE, SHORT-CHAIN DEHYDROGENASE/REDUCTASE FAMILY (AFU_ORTHOLOGUE AFUA_5G02870)"/>
    <property type="match status" value="1"/>
</dbReference>
<comment type="caution">
    <text evidence="12">The sequence shown here is derived from an EMBL/GenBank/DDBJ whole genome shotgun (WGS) entry which is preliminary data.</text>
</comment>
<proteinExistence type="inferred from homology"/>
<reference evidence="12 13" key="1">
    <citation type="submission" date="2016-12" db="EMBL/GenBank/DDBJ databases">
        <title>Draft genome sequences of strains Salinicola socius SMB35, Salinicola sp. MH3R3-1 and Chromohalobacter sp. SMB17 from the Verkhnekamsk potash mining region of Russia.</title>
        <authorList>
            <person name="Mavrodi D.V."/>
            <person name="Olsson B.E."/>
            <person name="Korsakova E.S."/>
            <person name="Pyankova A."/>
            <person name="Mavrodi O.V."/>
            <person name="Plotnikova E.G."/>
        </authorList>
    </citation>
    <scope>NUCLEOTIDE SEQUENCE [LARGE SCALE GENOMIC DNA]</scope>
    <source>
        <strain evidence="12 13">SMB17</strain>
    </source>
</reference>
<organism evidence="12 13">
    <name type="scientific">Chromohalobacter japonicus</name>
    <dbReference type="NCBI Taxonomy" id="223900"/>
    <lineage>
        <taxon>Bacteria</taxon>
        <taxon>Pseudomonadati</taxon>
        <taxon>Pseudomonadota</taxon>
        <taxon>Gammaproteobacteria</taxon>
        <taxon>Oceanospirillales</taxon>
        <taxon>Halomonadaceae</taxon>
        <taxon>Chromohalobacter</taxon>
    </lineage>
</organism>
<gene>
    <name evidence="12" type="ORF">BTW10_02005</name>
</gene>
<evidence type="ECO:0000313" key="13">
    <source>
        <dbReference type="Proteomes" id="UP000186806"/>
    </source>
</evidence>
<evidence type="ECO:0000256" key="9">
    <source>
        <dbReference type="ARBA" id="ARBA00042299"/>
    </source>
</evidence>
<dbReference type="EC" id="1.5.1.3" evidence="1"/>
<dbReference type="InterPro" id="IPR036291">
    <property type="entry name" value="NAD(P)-bd_dom_sf"/>
</dbReference>
<dbReference type="GO" id="GO:0006730">
    <property type="term" value="P:one-carbon metabolic process"/>
    <property type="evidence" value="ECO:0007669"/>
    <property type="project" value="UniProtKB-KW"/>
</dbReference>
<dbReference type="NCBIfam" id="NF005066">
    <property type="entry name" value="PRK06483.1"/>
    <property type="match status" value="1"/>
</dbReference>
<dbReference type="InterPro" id="IPR020904">
    <property type="entry name" value="Sc_DH/Rdtase_CS"/>
</dbReference>
<protein>
    <recommendedName>
        <fullName evidence="8">Dihydromonapterin reductase</fullName>
        <ecNumber evidence="1">1.5.1.3</ecNumber>
        <ecNumber evidence="7">1.5.1.50</ecNumber>
    </recommendedName>
    <alternativeName>
        <fullName evidence="9">Dihydrofolate reductase</fullName>
    </alternativeName>
</protein>
<evidence type="ECO:0000256" key="5">
    <source>
        <dbReference type="ARBA" id="ARBA00037508"/>
    </source>
</evidence>
<dbReference type="Pfam" id="PF13561">
    <property type="entry name" value="adh_short_C2"/>
    <property type="match status" value="1"/>
</dbReference>
<dbReference type="PRINTS" id="PR00081">
    <property type="entry name" value="GDHRDH"/>
</dbReference>
<evidence type="ECO:0000256" key="11">
    <source>
        <dbReference type="ARBA" id="ARBA00049376"/>
    </source>
</evidence>
<dbReference type="SUPFAM" id="SSF51735">
    <property type="entry name" value="NAD(P)-binding Rossmann-fold domains"/>
    <property type="match status" value="1"/>
</dbReference>
<comment type="catalytic activity">
    <reaction evidence="10">
        <text>(6S)-5,6,7,8-tetrahydrofolate + NADP(+) = 7,8-dihydrofolate + NADPH + H(+)</text>
        <dbReference type="Rhea" id="RHEA:15009"/>
        <dbReference type="ChEBI" id="CHEBI:15378"/>
        <dbReference type="ChEBI" id="CHEBI:57451"/>
        <dbReference type="ChEBI" id="CHEBI:57453"/>
        <dbReference type="ChEBI" id="CHEBI:57783"/>
        <dbReference type="ChEBI" id="CHEBI:58349"/>
        <dbReference type="EC" id="1.5.1.3"/>
    </reaction>
</comment>
<evidence type="ECO:0000256" key="8">
    <source>
        <dbReference type="ARBA" id="ARBA00039631"/>
    </source>
</evidence>
<evidence type="ECO:0000313" key="12">
    <source>
        <dbReference type="EMBL" id="OLO12825.1"/>
    </source>
</evidence>
<evidence type="ECO:0000256" key="2">
    <source>
        <dbReference type="ARBA" id="ARBA00022563"/>
    </source>
</evidence>
<comment type="function">
    <text evidence="5">Catalyzes the reduction of dihydromonapterin to tetrahydromonapterin. Also has lower activity with dihydrofolate.</text>
</comment>